<evidence type="ECO:0000256" key="1">
    <source>
        <dbReference type="SAM" id="MobiDB-lite"/>
    </source>
</evidence>
<proteinExistence type="predicted"/>
<dbReference type="InParanoid" id="G3P1U6"/>
<dbReference type="Ensembl" id="ENSGACT00000011592.1">
    <property type="protein sequence ID" value="ENSGACP00000011569.1"/>
    <property type="gene ID" value="ENSGACG00000008766.1"/>
</dbReference>
<reference evidence="2" key="1">
    <citation type="submission" date="2006-01" db="EMBL/GenBank/DDBJ databases">
        <authorList>
            <person name="Lindblad-Toh K."/>
            <person name="Mauceli E."/>
            <person name="Grabherr M."/>
            <person name="Chang J.L."/>
            <person name="Lander E.S."/>
        </authorList>
    </citation>
    <scope>NUCLEOTIDE SEQUENCE [LARGE SCALE GENOMIC DNA]</scope>
</reference>
<evidence type="ECO:0000313" key="2">
    <source>
        <dbReference type="Ensembl" id="ENSGACP00000011569.1"/>
    </source>
</evidence>
<sequence length="130" mass="14617">PHRTVRRGRRRGRALRPHQSIPFLLVNQLTASEGNEKPAGPSHRGARRTSRPFTPRCLRLRLEDTSVQQFFICGSAERAADTTRHEPIRPANGAWLPAERFARGEQVTRERGAAGTSCHCVWDPQLSCVL</sequence>
<name>G3P1U6_GASAC</name>
<organism evidence="2">
    <name type="scientific">Gasterosteus aculeatus</name>
    <name type="common">Three-spined stickleback</name>
    <dbReference type="NCBI Taxonomy" id="69293"/>
    <lineage>
        <taxon>Eukaryota</taxon>
        <taxon>Metazoa</taxon>
        <taxon>Chordata</taxon>
        <taxon>Craniata</taxon>
        <taxon>Vertebrata</taxon>
        <taxon>Euteleostomi</taxon>
        <taxon>Actinopterygii</taxon>
        <taxon>Neopterygii</taxon>
        <taxon>Teleostei</taxon>
        <taxon>Neoteleostei</taxon>
        <taxon>Acanthomorphata</taxon>
        <taxon>Eupercaria</taxon>
        <taxon>Perciformes</taxon>
        <taxon>Cottioidei</taxon>
        <taxon>Gasterosteales</taxon>
        <taxon>Gasterosteidae</taxon>
        <taxon>Gasterosteus</taxon>
    </lineage>
</organism>
<reference evidence="2" key="2">
    <citation type="submission" date="2024-04" db="UniProtKB">
        <authorList>
            <consortium name="Ensembl"/>
        </authorList>
    </citation>
    <scope>IDENTIFICATION</scope>
</reference>
<dbReference type="AlphaFoldDB" id="G3P1U6"/>
<dbReference type="Bgee" id="ENSGACG00000008766">
    <property type="expression patterns" value="Expressed in camera-type eye and 4 other cell types or tissues"/>
</dbReference>
<protein>
    <submittedName>
        <fullName evidence="2">Uncharacterized protein</fullName>
    </submittedName>
</protein>
<accession>G3P1U6</accession>
<feature type="region of interest" description="Disordered" evidence="1">
    <location>
        <begin position="29"/>
        <end position="52"/>
    </location>
</feature>